<sequence>MLRRARRFLFRSVPNAKLWKREASTRLGQIFMVYLGERSGPWISLHGCQQEQRHHLGKGHTNGVFGESQEVYPWRKNDLH</sequence>
<dbReference type="AlphaFoldDB" id="A0A9X9PVH8"/>
<dbReference type="EMBL" id="CYRY02003676">
    <property type="protein sequence ID" value="VCW68269.1"/>
    <property type="molecule type" value="Genomic_DNA"/>
</dbReference>
<comment type="caution">
    <text evidence="1">The sequence shown here is derived from an EMBL/GenBank/DDBJ whole genome shotgun (WGS) entry which is preliminary data.</text>
</comment>
<evidence type="ECO:0000313" key="2">
    <source>
        <dbReference type="Proteomes" id="UP000269945"/>
    </source>
</evidence>
<proteinExistence type="predicted"/>
<organism evidence="1 2">
    <name type="scientific">Gulo gulo</name>
    <name type="common">Wolverine</name>
    <name type="synonym">Gluton</name>
    <dbReference type="NCBI Taxonomy" id="48420"/>
    <lineage>
        <taxon>Eukaryota</taxon>
        <taxon>Metazoa</taxon>
        <taxon>Chordata</taxon>
        <taxon>Craniata</taxon>
        <taxon>Vertebrata</taxon>
        <taxon>Euteleostomi</taxon>
        <taxon>Mammalia</taxon>
        <taxon>Eutheria</taxon>
        <taxon>Laurasiatheria</taxon>
        <taxon>Carnivora</taxon>
        <taxon>Caniformia</taxon>
        <taxon>Musteloidea</taxon>
        <taxon>Mustelidae</taxon>
        <taxon>Guloninae</taxon>
        <taxon>Gulo</taxon>
    </lineage>
</organism>
<protein>
    <submittedName>
        <fullName evidence="1">Uncharacterized protein</fullName>
    </submittedName>
</protein>
<gene>
    <name evidence="1" type="ORF">BN2614_LOCUS1</name>
</gene>
<keyword evidence="2" id="KW-1185">Reference proteome</keyword>
<dbReference type="Proteomes" id="UP000269945">
    <property type="component" value="Unassembled WGS sequence"/>
</dbReference>
<evidence type="ECO:0000313" key="1">
    <source>
        <dbReference type="EMBL" id="VCW68269.1"/>
    </source>
</evidence>
<accession>A0A9X9PVH8</accession>
<name>A0A9X9PVH8_GULGU</name>
<reference evidence="1 2" key="1">
    <citation type="submission" date="2018-10" db="EMBL/GenBank/DDBJ databases">
        <authorList>
            <person name="Ekblom R."/>
            <person name="Jareborg N."/>
        </authorList>
    </citation>
    <scope>NUCLEOTIDE SEQUENCE [LARGE SCALE GENOMIC DNA]</scope>
    <source>
        <tissue evidence="1">Muscle</tissue>
    </source>
</reference>